<accession>A0A7Z2ZU07</accession>
<keyword evidence="1" id="KW-0378">Hydrolase</keyword>
<keyword evidence="2" id="KW-1185">Reference proteome</keyword>
<organism evidence="1 2">
    <name type="scientific">Massilia forsythiae</name>
    <dbReference type="NCBI Taxonomy" id="2728020"/>
    <lineage>
        <taxon>Bacteria</taxon>
        <taxon>Pseudomonadati</taxon>
        <taxon>Pseudomonadota</taxon>
        <taxon>Betaproteobacteria</taxon>
        <taxon>Burkholderiales</taxon>
        <taxon>Oxalobacteraceae</taxon>
        <taxon>Telluria group</taxon>
        <taxon>Massilia</taxon>
    </lineage>
</organism>
<gene>
    <name evidence="1" type="ORF">HH212_18725</name>
</gene>
<dbReference type="EMBL" id="CP051685">
    <property type="protein sequence ID" value="QJE01810.1"/>
    <property type="molecule type" value="Genomic_DNA"/>
</dbReference>
<dbReference type="KEGG" id="mfy:HH212_18725"/>
<protein>
    <submittedName>
        <fullName evidence="1">MBL fold metallo-hydrolase</fullName>
    </submittedName>
</protein>
<reference evidence="1 2" key="1">
    <citation type="submission" date="2020-04" db="EMBL/GenBank/DDBJ databases">
        <title>Genome sequencing of novel species.</title>
        <authorList>
            <person name="Heo J."/>
            <person name="Kim S.-J."/>
            <person name="Kim J.-S."/>
            <person name="Hong S.-B."/>
            <person name="Kwon S.-W."/>
        </authorList>
    </citation>
    <scope>NUCLEOTIDE SEQUENCE [LARGE SCALE GENOMIC DNA]</scope>
    <source>
        <strain evidence="1 2">GN2-R2</strain>
    </source>
</reference>
<dbReference type="AlphaFoldDB" id="A0A7Z2ZU07"/>
<sequence>MTQPFLTISRILHAGYVFECDGVRIAFDTIFENPFSRNCHAFPGVRFDTEAIRRQRFDAVFISHFHDDHCSLDSLDLLDRATPIHIYCLFDELFEMVRRLGFTHVHPLHLDRTVAVGPFRVTPREAMDAEVDSMFQVRAAGLNVLNVVDSWIDEGTLAQLVREGPWDMVLWPFQTMREIEVLAPSRAAAVPPTLPDEWIEQLRALRPRHVVPSSCQFLQEPWSWYNRAFFPISYAQFAREVGAALPDAQVVRLDPSVSVRLDGAGLRPAPPLPWVVPLGPQDVDYAYEGNAAPPPTAAIARHFPPLGEAERARVLDWCRSALPGKYGETEAGCDYFERPRNWRLSLYDHHGRALHLCYRLDGDAALLEGEGEGEGEADAPLGWTTEVPIAKLYAALELGESLTSMYVRINDAVFDAATERDLADADVVDDPLVRCLFGDTFGAYQAAQLKRLLAR</sequence>
<evidence type="ECO:0000313" key="2">
    <source>
        <dbReference type="Proteomes" id="UP000502415"/>
    </source>
</evidence>
<dbReference type="Proteomes" id="UP000502415">
    <property type="component" value="Chromosome"/>
</dbReference>
<evidence type="ECO:0000313" key="1">
    <source>
        <dbReference type="EMBL" id="QJE01810.1"/>
    </source>
</evidence>
<dbReference type="Gene3D" id="3.60.15.10">
    <property type="entry name" value="Ribonuclease Z/Hydroxyacylglutathione hydrolase-like"/>
    <property type="match status" value="1"/>
</dbReference>
<dbReference type="InterPro" id="IPR036866">
    <property type="entry name" value="RibonucZ/Hydroxyglut_hydro"/>
</dbReference>
<dbReference type="RefSeq" id="WP_170203880.1">
    <property type="nucleotide sequence ID" value="NZ_CP051685.1"/>
</dbReference>
<dbReference type="GO" id="GO:0016787">
    <property type="term" value="F:hydrolase activity"/>
    <property type="evidence" value="ECO:0007669"/>
    <property type="project" value="UniProtKB-KW"/>
</dbReference>
<proteinExistence type="predicted"/>
<dbReference type="SUPFAM" id="SSF56281">
    <property type="entry name" value="Metallo-hydrolase/oxidoreductase"/>
    <property type="match status" value="1"/>
</dbReference>
<name>A0A7Z2ZU07_9BURK</name>